<reference evidence="1 2" key="1">
    <citation type="submission" date="2019-12" db="EMBL/GenBank/DDBJ databases">
        <authorList>
            <person name="Lee S.D."/>
        </authorList>
    </citation>
    <scope>NUCLEOTIDE SEQUENCE [LARGE SCALE GENOMIC DNA]</scope>
    <source>
        <strain evidence="1 2">GH1-50</strain>
    </source>
</reference>
<keyword evidence="2" id="KW-1185">Reference proteome</keyword>
<proteinExistence type="predicted"/>
<sequence length="88" mass="9487">MTAPEPFLRAFDALPLGGYGGTYAGARWRITKSQMSNGRSQKLEAEELGGQGYISFNLYRLAGGEALLKPCEMLAETVIAFVEGVVVD</sequence>
<dbReference type="AlphaFoldDB" id="A0A7C9J5E2"/>
<evidence type="ECO:0000313" key="1">
    <source>
        <dbReference type="EMBL" id="MXQ09301.1"/>
    </source>
</evidence>
<dbReference type="Proteomes" id="UP000480350">
    <property type="component" value="Unassembled WGS sequence"/>
</dbReference>
<comment type="caution">
    <text evidence="1">The sequence shown here is derived from an EMBL/GenBank/DDBJ whole genome shotgun (WGS) entry which is preliminary data.</text>
</comment>
<protein>
    <recommendedName>
        <fullName evidence="3">Peptide methionine sulfoxide reductase</fullName>
    </recommendedName>
</protein>
<evidence type="ECO:0008006" key="3">
    <source>
        <dbReference type="Google" id="ProtNLM"/>
    </source>
</evidence>
<organism evidence="1 2">
    <name type="scientific">Kangsaoukella pontilimi</name>
    <dbReference type="NCBI Taxonomy" id="2691042"/>
    <lineage>
        <taxon>Bacteria</taxon>
        <taxon>Pseudomonadati</taxon>
        <taxon>Pseudomonadota</taxon>
        <taxon>Alphaproteobacteria</taxon>
        <taxon>Rhodobacterales</taxon>
        <taxon>Paracoccaceae</taxon>
        <taxon>Kangsaoukella</taxon>
    </lineage>
</organism>
<evidence type="ECO:0000313" key="2">
    <source>
        <dbReference type="Proteomes" id="UP000480350"/>
    </source>
</evidence>
<dbReference type="RefSeq" id="WP_160765233.1">
    <property type="nucleotide sequence ID" value="NZ_WUPT01000003.1"/>
</dbReference>
<gene>
    <name evidence="1" type="ORF">GQ651_15760</name>
</gene>
<name>A0A7C9J5E2_9RHOB</name>
<dbReference type="EMBL" id="WUPT01000003">
    <property type="protein sequence ID" value="MXQ09301.1"/>
    <property type="molecule type" value="Genomic_DNA"/>
</dbReference>
<reference evidence="1 2" key="2">
    <citation type="submission" date="2020-03" db="EMBL/GenBank/DDBJ databases">
        <title>Kangsaoukella pontilimi gen. nov., sp. nov., a new member of the family Rhodobacteraceae isolated from a tidal mudflat.</title>
        <authorList>
            <person name="Kim I.S."/>
        </authorList>
    </citation>
    <scope>NUCLEOTIDE SEQUENCE [LARGE SCALE GENOMIC DNA]</scope>
    <source>
        <strain evidence="1 2">GH1-50</strain>
    </source>
</reference>
<accession>A0A7C9J5E2</accession>